<dbReference type="PANTHER" id="PTHR34227:SF1">
    <property type="entry name" value="DIMETHYL SULFOXIDE REDUCTASE CHAPERONE-RELATED"/>
    <property type="match status" value="1"/>
</dbReference>
<evidence type="ECO:0000313" key="3">
    <source>
        <dbReference type="Proteomes" id="UP000271003"/>
    </source>
</evidence>
<dbReference type="PANTHER" id="PTHR34227">
    <property type="entry name" value="CHAPERONE PROTEIN YCDY"/>
    <property type="match status" value="1"/>
</dbReference>
<dbReference type="AlphaFoldDB" id="A0A2Z6I9S6"/>
<dbReference type="InterPro" id="IPR050289">
    <property type="entry name" value="TorD/DmsD_chaperones"/>
</dbReference>
<dbReference type="KEGG" id="sutt:SUTMEG_11540"/>
<proteinExistence type="predicted"/>
<reference evidence="2 3" key="1">
    <citation type="journal article" date="2018" name="Int. J. Syst. Evol. Microbiol.">
        <title>Mesosutterella multiformis gen. nov., sp. nov., a member of the family Sutterellaceae and Sutterella megalosphaeroides sp. nov., isolated from human faeces.</title>
        <authorList>
            <person name="Sakamoto M."/>
            <person name="Ikeyama N."/>
            <person name="Kunihiro T."/>
            <person name="Iino T."/>
            <person name="Yuki M."/>
            <person name="Ohkuma M."/>
        </authorList>
    </citation>
    <scope>NUCLEOTIDE SEQUENCE [LARGE SCALE GENOMIC DNA]</scope>
    <source>
        <strain evidence="2 3">6FBBBH3</strain>
    </source>
</reference>
<keyword evidence="1" id="KW-0143">Chaperone</keyword>
<gene>
    <name evidence="2" type="ORF">SUTMEG_11540</name>
</gene>
<sequence>MTSAQSEPTAPDRSGAPTPFVELFNTFAVLWLKPETEGAVEGLERLVDVLGLKPPFPLSSAELQKEYARLFLGVAPETVSLCESAWTSPLRLVCQEAQFECRRAYAAAGLAVPPDSGIPDDHLGMTAAFLAVSIEKGAWGAARAFAANHPAKWVPAVAAQLAKRPDARIYRTVAEGFLKTLDRLQDER</sequence>
<evidence type="ECO:0000256" key="1">
    <source>
        <dbReference type="ARBA" id="ARBA00023186"/>
    </source>
</evidence>
<dbReference type="EMBL" id="AP018786">
    <property type="protein sequence ID" value="BBF23263.1"/>
    <property type="molecule type" value="Genomic_DNA"/>
</dbReference>
<protein>
    <submittedName>
        <fullName evidence="2">Uncharacterized protein</fullName>
    </submittedName>
</protein>
<dbReference type="RefSeq" id="WP_170143842.1">
    <property type="nucleotide sequence ID" value="NZ_AP018786.1"/>
</dbReference>
<dbReference type="Pfam" id="PF02613">
    <property type="entry name" value="Nitrate_red_del"/>
    <property type="match status" value="1"/>
</dbReference>
<evidence type="ECO:0000313" key="2">
    <source>
        <dbReference type="EMBL" id="BBF23263.1"/>
    </source>
</evidence>
<dbReference type="InterPro" id="IPR036411">
    <property type="entry name" value="TorD-like_sf"/>
</dbReference>
<dbReference type="InterPro" id="IPR020945">
    <property type="entry name" value="DMSO/NO3_reduct_chaperone"/>
</dbReference>
<dbReference type="SUPFAM" id="SSF89155">
    <property type="entry name" value="TorD-like"/>
    <property type="match status" value="1"/>
</dbReference>
<name>A0A2Z6I9S6_9BURK</name>
<accession>A0A2Z6I9S6</accession>
<dbReference type="Gene3D" id="1.10.3480.10">
    <property type="entry name" value="TorD-like"/>
    <property type="match status" value="1"/>
</dbReference>
<keyword evidence="3" id="KW-1185">Reference proteome</keyword>
<dbReference type="Proteomes" id="UP000271003">
    <property type="component" value="Chromosome"/>
</dbReference>
<organism evidence="2 3">
    <name type="scientific">Sutterella megalosphaeroides</name>
    <dbReference type="NCBI Taxonomy" id="2494234"/>
    <lineage>
        <taxon>Bacteria</taxon>
        <taxon>Pseudomonadati</taxon>
        <taxon>Pseudomonadota</taxon>
        <taxon>Betaproteobacteria</taxon>
        <taxon>Burkholderiales</taxon>
        <taxon>Sutterellaceae</taxon>
        <taxon>Sutterella</taxon>
    </lineage>
</organism>